<sequence>MLKRDFILVQIEELGKMVAQMTLNRNANDGARENPELIQSVYDSLRIDADFLLRGTPEEIHRTLNRDDDHGLPRMEVAAKTLLEESFLAPEPHRLRAKAKELLEYIQREDTTFSLERMALLADIDSYRAGCPK</sequence>
<gene>
    <name evidence="1" type="ORF">H9848_06130</name>
</gene>
<name>A0A9D1XRG4_9BACT</name>
<dbReference type="AlphaFoldDB" id="A0A9D1XRG4"/>
<protein>
    <submittedName>
        <fullName evidence="1">Uncharacterized protein</fullName>
    </submittedName>
</protein>
<comment type="caution">
    <text evidence="1">The sequence shown here is derived from an EMBL/GenBank/DDBJ whole genome shotgun (WGS) entry which is preliminary data.</text>
</comment>
<accession>A0A9D1XRG4</accession>
<dbReference type="EMBL" id="DXEN01000046">
    <property type="protein sequence ID" value="HIX86168.1"/>
    <property type="molecule type" value="Genomic_DNA"/>
</dbReference>
<organism evidence="1 2">
    <name type="scientific">Candidatus Parabacteroides intestinigallinarum</name>
    <dbReference type="NCBI Taxonomy" id="2838722"/>
    <lineage>
        <taxon>Bacteria</taxon>
        <taxon>Pseudomonadati</taxon>
        <taxon>Bacteroidota</taxon>
        <taxon>Bacteroidia</taxon>
        <taxon>Bacteroidales</taxon>
        <taxon>Tannerellaceae</taxon>
        <taxon>Parabacteroides</taxon>
    </lineage>
</organism>
<proteinExistence type="predicted"/>
<evidence type="ECO:0000313" key="2">
    <source>
        <dbReference type="Proteomes" id="UP000823847"/>
    </source>
</evidence>
<dbReference type="Proteomes" id="UP000823847">
    <property type="component" value="Unassembled WGS sequence"/>
</dbReference>
<reference evidence="1" key="1">
    <citation type="journal article" date="2021" name="PeerJ">
        <title>Extensive microbial diversity within the chicken gut microbiome revealed by metagenomics and culture.</title>
        <authorList>
            <person name="Gilroy R."/>
            <person name="Ravi A."/>
            <person name="Getino M."/>
            <person name="Pursley I."/>
            <person name="Horton D.L."/>
            <person name="Alikhan N.F."/>
            <person name="Baker D."/>
            <person name="Gharbi K."/>
            <person name="Hall N."/>
            <person name="Watson M."/>
            <person name="Adriaenssens E.M."/>
            <person name="Foster-Nyarko E."/>
            <person name="Jarju S."/>
            <person name="Secka A."/>
            <person name="Antonio M."/>
            <person name="Oren A."/>
            <person name="Chaudhuri R.R."/>
            <person name="La Ragione R."/>
            <person name="Hildebrand F."/>
            <person name="Pallen M.J."/>
        </authorList>
    </citation>
    <scope>NUCLEOTIDE SEQUENCE</scope>
    <source>
        <strain evidence="1">ChiHecec2B26-12326</strain>
    </source>
</reference>
<reference evidence="1" key="2">
    <citation type="submission" date="2021-04" db="EMBL/GenBank/DDBJ databases">
        <authorList>
            <person name="Gilroy R."/>
        </authorList>
    </citation>
    <scope>NUCLEOTIDE SEQUENCE</scope>
    <source>
        <strain evidence="1">ChiHecec2B26-12326</strain>
    </source>
</reference>
<evidence type="ECO:0000313" key="1">
    <source>
        <dbReference type="EMBL" id="HIX86168.1"/>
    </source>
</evidence>